<evidence type="ECO:0000259" key="2">
    <source>
        <dbReference type="PROSITE" id="PS50966"/>
    </source>
</evidence>
<keyword evidence="1" id="KW-0479">Metal-binding</keyword>
<evidence type="ECO:0000313" key="3">
    <source>
        <dbReference type="EMBL" id="CAG8824642.1"/>
    </source>
</evidence>
<name>A0ABN7WB04_GIGMA</name>
<sequence>QITNRFLCPGWKLINAAKIQQSEIDSEYLVPSQKHGTNLIYTINIEIVTCTCFIRLSGAPCKHQGTVATKYLSDC</sequence>
<dbReference type="InterPro" id="IPR007527">
    <property type="entry name" value="Znf_SWIM"/>
</dbReference>
<keyword evidence="1" id="KW-0862">Zinc</keyword>
<reference evidence="3 4" key="1">
    <citation type="submission" date="2021-06" db="EMBL/GenBank/DDBJ databases">
        <authorList>
            <person name="Kallberg Y."/>
            <person name="Tangrot J."/>
            <person name="Rosling A."/>
        </authorList>
    </citation>
    <scope>NUCLEOTIDE SEQUENCE [LARGE SCALE GENOMIC DNA]</scope>
    <source>
        <strain evidence="3 4">120-4 pot B 10/14</strain>
    </source>
</reference>
<keyword evidence="1" id="KW-0863">Zinc-finger</keyword>
<gene>
    <name evidence="3" type="ORF">GMARGA_LOCUS28630</name>
</gene>
<dbReference type="EMBL" id="CAJVQB010036930">
    <property type="protein sequence ID" value="CAG8824642.1"/>
    <property type="molecule type" value="Genomic_DNA"/>
</dbReference>
<dbReference type="PROSITE" id="PS50966">
    <property type="entry name" value="ZF_SWIM"/>
    <property type="match status" value="1"/>
</dbReference>
<dbReference type="Proteomes" id="UP000789901">
    <property type="component" value="Unassembled WGS sequence"/>
</dbReference>
<comment type="caution">
    <text evidence="3">The sequence shown here is derived from an EMBL/GenBank/DDBJ whole genome shotgun (WGS) entry which is preliminary data.</text>
</comment>
<accession>A0ABN7WB04</accession>
<proteinExistence type="predicted"/>
<evidence type="ECO:0000256" key="1">
    <source>
        <dbReference type="PROSITE-ProRule" id="PRU00325"/>
    </source>
</evidence>
<organism evidence="3 4">
    <name type="scientific">Gigaspora margarita</name>
    <dbReference type="NCBI Taxonomy" id="4874"/>
    <lineage>
        <taxon>Eukaryota</taxon>
        <taxon>Fungi</taxon>
        <taxon>Fungi incertae sedis</taxon>
        <taxon>Mucoromycota</taxon>
        <taxon>Glomeromycotina</taxon>
        <taxon>Glomeromycetes</taxon>
        <taxon>Diversisporales</taxon>
        <taxon>Gigasporaceae</taxon>
        <taxon>Gigaspora</taxon>
    </lineage>
</organism>
<protein>
    <submittedName>
        <fullName evidence="3">36784_t:CDS:1</fullName>
    </submittedName>
</protein>
<feature type="non-terminal residue" evidence="3">
    <location>
        <position position="1"/>
    </location>
</feature>
<evidence type="ECO:0000313" key="4">
    <source>
        <dbReference type="Proteomes" id="UP000789901"/>
    </source>
</evidence>
<feature type="domain" description="SWIM-type" evidence="2">
    <location>
        <begin position="41"/>
        <end position="72"/>
    </location>
</feature>
<keyword evidence="4" id="KW-1185">Reference proteome</keyword>